<dbReference type="SUPFAM" id="SSF52499">
    <property type="entry name" value="Isochorismatase-like hydrolases"/>
    <property type="match status" value="1"/>
</dbReference>
<evidence type="ECO:0000256" key="7">
    <source>
        <dbReference type="ARBA" id="ARBA00043224"/>
    </source>
</evidence>
<dbReference type="Proteomes" id="UP000754226">
    <property type="component" value="Unassembled WGS sequence"/>
</dbReference>
<dbReference type="PANTHER" id="PTHR11080">
    <property type="entry name" value="PYRAZINAMIDASE/NICOTINAMIDASE"/>
    <property type="match status" value="1"/>
</dbReference>
<dbReference type="Pfam" id="PF00857">
    <property type="entry name" value="Isochorismatase"/>
    <property type="match status" value="1"/>
</dbReference>
<evidence type="ECO:0000313" key="10">
    <source>
        <dbReference type="Proteomes" id="UP000754226"/>
    </source>
</evidence>
<evidence type="ECO:0000256" key="5">
    <source>
        <dbReference type="ARBA" id="ARBA00037900"/>
    </source>
</evidence>
<keyword evidence="3" id="KW-0479">Metal-binding</keyword>
<protein>
    <recommendedName>
        <fullName evidence="6">nicotinamidase</fullName>
        <ecNumber evidence="6">3.5.1.19</ecNumber>
    </recommendedName>
    <alternativeName>
        <fullName evidence="7">Nicotinamide deamidase</fullName>
    </alternativeName>
</protein>
<comment type="similarity">
    <text evidence="1">Belongs to the isochorismatase family.</text>
</comment>
<dbReference type="InterPro" id="IPR036380">
    <property type="entry name" value="Isochorismatase-like_sf"/>
</dbReference>
<evidence type="ECO:0000256" key="2">
    <source>
        <dbReference type="ARBA" id="ARBA00022642"/>
    </source>
</evidence>
<dbReference type="InterPro" id="IPR000868">
    <property type="entry name" value="Isochorismatase-like_dom"/>
</dbReference>
<accession>A0A943I0F2</accession>
<dbReference type="PANTHER" id="PTHR11080:SF2">
    <property type="entry name" value="LD05707P"/>
    <property type="match status" value="1"/>
</dbReference>
<name>A0A943I0F2_9FIRM</name>
<evidence type="ECO:0000256" key="3">
    <source>
        <dbReference type="ARBA" id="ARBA00022723"/>
    </source>
</evidence>
<evidence type="ECO:0000256" key="1">
    <source>
        <dbReference type="ARBA" id="ARBA00006336"/>
    </source>
</evidence>
<feature type="domain" description="Isochorismatase-like" evidence="8">
    <location>
        <begin position="5"/>
        <end position="171"/>
    </location>
</feature>
<comment type="caution">
    <text evidence="9">The sequence shown here is derived from an EMBL/GenBank/DDBJ whole genome shotgun (WGS) entry which is preliminary data.</text>
</comment>
<dbReference type="EMBL" id="JAGZCZ010000001">
    <property type="protein sequence ID" value="MBS5518825.1"/>
    <property type="molecule type" value="Genomic_DNA"/>
</dbReference>
<keyword evidence="2" id="KW-0662">Pyridine nucleotide biosynthesis</keyword>
<dbReference type="AlphaFoldDB" id="A0A943I0F2"/>
<dbReference type="GO" id="GO:0046872">
    <property type="term" value="F:metal ion binding"/>
    <property type="evidence" value="ECO:0007669"/>
    <property type="project" value="UniProtKB-KW"/>
</dbReference>
<keyword evidence="4 9" id="KW-0378">Hydrolase</keyword>
<evidence type="ECO:0000259" key="8">
    <source>
        <dbReference type="Pfam" id="PF00857"/>
    </source>
</evidence>
<organism evidence="9 10">
    <name type="scientific">Acidaminococcus intestini</name>
    <dbReference type="NCBI Taxonomy" id="187327"/>
    <lineage>
        <taxon>Bacteria</taxon>
        <taxon>Bacillati</taxon>
        <taxon>Bacillota</taxon>
        <taxon>Negativicutes</taxon>
        <taxon>Acidaminococcales</taxon>
        <taxon>Acidaminococcaceae</taxon>
        <taxon>Acidaminococcus</taxon>
    </lineage>
</organism>
<comment type="pathway">
    <text evidence="5">Cofactor biosynthesis; nicotinate biosynthesis; nicotinate from nicotinamide: step 1/1.</text>
</comment>
<dbReference type="EC" id="3.5.1.19" evidence="6"/>
<gene>
    <name evidence="9" type="ORF">KHX13_00530</name>
</gene>
<proteinExistence type="inferred from homology"/>
<dbReference type="GO" id="GO:0019363">
    <property type="term" value="P:pyridine nucleotide biosynthetic process"/>
    <property type="evidence" value="ECO:0007669"/>
    <property type="project" value="UniProtKB-KW"/>
</dbReference>
<evidence type="ECO:0000256" key="6">
    <source>
        <dbReference type="ARBA" id="ARBA00039017"/>
    </source>
</evidence>
<dbReference type="CDD" id="cd00431">
    <property type="entry name" value="cysteine_hydrolases"/>
    <property type="match status" value="1"/>
</dbReference>
<reference evidence="9" key="1">
    <citation type="submission" date="2021-02" db="EMBL/GenBank/DDBJ databases">
        <title>Infant gut strain persistence is associated with maternal origin, phylogeny, and functional potential including surface adhesion and iron acquisition.</title>
        <authorList>
            <person name="Lou Y.C."/>
        </authorList>
    </citation>
    <scope>NUCLEOTIDE SEQUENCE</scope>
    <source>
        <strain evidence="9">L3_106_000M1_dasL3_106_000M1_concoct_15</strain>
    </source>
</reference>
<evidence type="ECO:0000313" key="9">
    <source>
        <dbReference type="EMBL" id="MBS5518825.1"/>
    </source>
</evidence>
<dbReference type="InterPro" id="IPR052347">
    <property type="entry name" value="Isochorismatase_Nicotinamidase"/>
</dbReference>
<dbReference type="GO" id="GO:0008936">
    <property type="term" value="F:nicotinamidase activity"/>
    <property type="evidence" value="ECO:0007669"/>
    <property type="project" value="UniProtKB-EC"/>
</dbReference>
<dbReference type="Gene3D" id="3.40.50.850">
    <property type="entry name" value="Isochorismatase-like"/>
    <property type="match status" value="1"/>
</dbReference>
<evidence type="ECO:0000256" key="4">
    <source>
        <dbReference type="ARBA" id="ARBA00022801"/>
    </source>
</evidence>
<sequence>MKKKVLIIVDMQEDFVSGSLGTKEARAIVPRVAEKAAHFDGTVIFTLDTHGDDYLKTQEGRILPVPHCIKGTAGHRLVPELESLAEQLAAEKVEKETFGSLALAEKLGKLRDTIESVELVGLCTDICVISNALIIKAALPEVPVLVDSRCCAGVTPHSHEAALETMRSSQVKIL</sequence>